<keyword evidence="5 7" id="KW-0238">DNA-binding</keyword>
<dbReference type="GO" id="GO:0003700">
    <property type="term" value="F:DNA-binding transcription factor activity"/>
    <property type="evidence" value="ECO:0007669"/>
    <property type="project" value="UniProtKB-UniRule"/>
</dbReference>
<dbReference type="InterPro" id="IPR035644">
    <property type="entry name" value="MraZ_C"/>
</dbReference>
<protein>
    <recommendedName>
        <fullName evidence="1 7">Transcriptional regulator MraZ</fullName>
    </recommendedName>
</protein>
<sequence>MGARPMFMGEYHHTIDDKGRLIIPARFREELGVKFVITKGLDNCLFVYPMQGWAEMEQKLRSLPFTRADARAFVRFFFSGATECELDRQGRILLPGNLREYARLDKEVVVVGVSTRVEIWSRSRWEEYCRETSDQYEALAEKMVDFDI</sequence>
<dbReference type="GO" id="GO:0009295">
    <property type="term" value="C:nucleoid"/>
    <property type="evidence" value="ECO:0007669"/>
    <property type="project" value="UniProtKB-SubCell"/>
</dbReference>
<organism evidence="9">
    <name type="scientific">Moorella thermoacetica Y72</name>
    <dbReference type="NCBI Taxonomy" id="1325331"/>
    <lineage>
        <taxon>Bacteria</taxon>
        <taxon>Bacillati</taxon>
        <taxon>Bacillota</taxon>
        <taxon>Clostridia</taxon>
        <taxon>Neomoorellales</taxon>
        <taxon>Neomoorellaceae</taxon>
        <taxon>Neomoorella</taxon>
    </lineage>
</organism>
<dbReference type="Proteomes" id="UP000063718">
    <property type="component" value="Unassembled WGS sequence"/>
</dbReference>
<dbReference type="EMBL" id="DF238840">
    <property type="protein sequence ID" value="GAF26552.1"/>
    <property type="molecule type" value="Genomic_DNA"/>
</dbReference>
<evidence type="ECO:0000256" key="2">
    <source>
        <dbReference type="ARBA" id="ARBA00022490"/>
    </source>
</evidence>
<dbReference type="InterPro" id="IPR003444">
    <property type="entry name" value="MraZ"/>
</dbReference>
<dbReference type="NCBIfam" id="TIGR00242">
    <property type="entry name" value="division/cell wall cluster transcriptional repressor MraZ"/>
    <property type="match status" value="1"/>
</dbReference>
<proteinExistence type="inferred from homology"/>
<evidence type="ECO:0000256" key="1">
    <source>
        <dbReference type="ARBA" id="ARBA00013860"/>
    </source>
</evidence>
<dbReference type="PANTHER" id="PTHR34701">
    <property type="entry name" value="TRANSCRIPTIONAL REGULATOR MRAZ"/>
    <property type="match status" value="1"/>
</dbReference>
<dbReference type="InterPro" id="IPR037914">
    <property type="entry name" value="SpoVT-AbrB_sf"/>
</dbReference>
<dbReference type="InterPro" id="IPR020603">
    <property type="entry name" value="MraZ_dom"/>
</dbReference>
<gene>
    <name evidence="7" type="primary">mraZ</name>
    <name evidence="9" type="ORF">MTY_1892</name>
</gene>
<evidence type="ECO:0000256" key="3">
    <source>
        <dbReference type="ARBA" id="ARBA00022737"/>
    </source>
</evidence>
<feature type="domain" description="SpoVT-AbrB" evidence="8">
    <location>
        <begin position="81"/>
        <end position="124"/>
    </location>
</feature>
<dbReference type="CDD" id="cd16321">
    <property type="entry name" value="MraZ_C"/>
    <property type="match status" value="1"/>
</dbReference>
<evidence type="ECO:0000256" key="4">
    <source>
        <dbReference type="ARBA" id="ARBA00023015"/>
    </source>
</evidence>
<dbReference type="SUPFAM" id="SSF89447">
    <property type="entry name" value="AbrB/MazE/MraZ-like"/>
    <property type="match status" value="1"/>
</dbReference>
<evidence type="ECO:0000256" key="6">
    <source>
        <dbReference type="ARBA" id="ARBA00023163"/>
    </source>
</evidence>
<keyword evidence="4 7" id="KW-0805">Transcription regulation</keyword>
<dbReference type="InterPro" id="IPR007159">
    <property type="entry name" value="SpoVT-AbrB_dom"/>
</dbReference>
<comment type="subunit">
    <text evidence="7">Forms oligomers.</text>
</comment>
<accession>A0A0S6UF21</accession>
<comment type="subcellular location">
    <subcellularLocation>
        <location evidence="7">Cytoplasm</location>
        <location evidence="7">Nucleoid</location>
    </subcellularLocation>
</comment>
<feature type="domain" description="SpoVT-AbrB" evidence="8">
    <location>
        <begin position="10"/>
        <end position="52"/>
    </location>
</feature>
<dbReference type="AlphaFoldDB" id="A0A0S6UF21"/>
<dbReference type="GO" id="GO:0000976">
    <property type="term" value="F:transcription cis-regulatory region binding"/>
    <property type="evidence" value="ECO:0007669"/>
    <property type="project" value="TreeGrafter"/>
</dbReference>
<dbReference type="GO" id="GO:0005737">
    <property type="term" value="C:cytoplasm"/>
    <property type="evidence" value="ECO:0007669"/>
    <property type="project" value="UniProtKB-UniRule"/>
</dbReference>
<dbReference type="PROSITE" id="PS51740">
    <property type="entry name" value="SPOVT_ABRB"/>
    <property type="match status" value="2"/>
</dbReference>
<dbReference type="HAMAP" id="MF_01008">
    <property type="entry name" value="MraZ"/>
    <property type="match status" value="1"/>
</dbReference>
<dbReference type="InterPro" id="IPR035642">
    <property type="entry name" value="MraZ_N"/>
</dbReference>
<comment type="similarity">
    <text evidence="7">Belongs to the MraZ family.</text>
</comment>
<dbReference type="PANTHER" id="PTHR34701:SF1">
    <property type="entry name" value="TRANSCRIPTIONAL REGULATOR MRAZ"/>
    <property type="match status" value="1"/>
</dbReference>
<keyword evidence="3" id="KW-0677">Repeat</keyword>
<dbReference type="InterPro" id="IPR038619">
    <property type="entry name" value="MraZ_sf"/>
</dbReference>
<dbReference type="GO" id="GO:2000143">
    <property type="term" value="P:negative regulation of DNA-templated transcription initiation"/>
    <property type="evidence" value="ECO:0007669"/>
    <property type="project" value="TreeGrafter"/>
</dbReference>
<dbReference type="Pfam" id="PF02381">
    <property type="entry name" value="MraZ"/>
    <property type="match status" value="2"/>
</dbReference>
<dbReference type="FunFam" id="3.40.1550.20:FF:000002">
    <property type="entry name" value="Transcriptional regulator MraZ"/>
    <property type="match status" value="1"/>
</dbReference>
<reference evidence="9" key="1">
    <citation type="journal article" date="2014" name="Gene">
        <title>Genome-guided analysis of transformation efficiency and carbon dioxide assimilation by Moorella thermoacetica Y72.</title>
        <authorList>
            <person name="Tsukahara K."/>
            <person name="Kita A."/>
            <person name="Nakashimada Y."/>
            <person name="Hoshino T."/>
            <person name="Murakami K."/>
        </authorList>
    </citation>
    <scope>NUCLEOTIDE SEQUENCE [LARGE SCALE GENOMIC DNA]</scope>
    <source>
        <strain evidence="9">Y72</strain>
    </source>
</reference>
<evidence type="ECO:0000259" key="8">
    <source>
        <dbReference type="PROSITE" id="PS51740"/>
    </source>
</evidence>
<evidence type="ECO:0000313" key="9">
    <source>
        <dbReference type="EMBL" id="GAF26552.1"/>
    </source>
</evidence>
<dbReference type="Gene3D" id="3.40.1550.20">
    <property type="entry name" value="Transcriptional regulator MraZ domain"/>
    <property type="match status" value="1"/>
</dbReference>
<name>A0A0S6UF21_NEOTH</name>
<evidence type="ECO:0000256" key="5">
    <source>
        <dbReference type="ARBA" id="ARBA00023125"/>
    </source>
</evidence>
<evidence type="ECO:0000256" key="7">
    <source>
        <dbReference type="HAMAP-Rule" id="MF_01008"/>
    </source>
</evidence>
<dbReference type="CDD" id="cd16320">
    <property type="entry name" value="MraZ_N"/>
    <property type="match status" value="1"/>
</dbReference>
<keyword evidence="6 7" id="KW-0804">Transcription</keyword>
<keyword evidence="2 7" id="KW-0963">Cytoplasm</keyword>